<evidence type="ECO:0000256" key="12">
    <source>
        <dbReference type="SAM" id="Phobius"/>
    </source>
</evidence>
<feature type="region of interest" description="Disordered" evidence="11">
    <location>
        <begin position="1192"/>
        <end position="1254"/>
    </location>
</feature>
<evidence type="ECO:0000256" key="2">
    <source>
        <dbReference type="ARBA" id="ARBA00022448"/>
    </source>
</evidence>
<evidence type="ECO:0000256" key="11">
    <source>
        <dbReference type="SAM" id="MobiDB-lite"/>
    </source>
</evidence>
<evidence type="ECO:0000313" key="15">
    <source>
        <dbReference type="EMBL" id="RPB19629.1"/>
    </source>
</evidence>
<protein>
    <recommendedName>
        <fullName evidence="17">C2 domain protein</fullName>
    </recommendedName>
</protein>
<keyword evidence="16" id="KW-1185">Reference proteome</keyword>
<gene>
    <name evidence="15" type="ORF">L211DRAFT_871183</name>
</gene>
<dbReference type="EMBL" id="ML121587">
    <property type="protein sequence ID" value="RPB19629.1"/>
    <property type="molecule type" value="Genomic_DNA"/>
</dbReference>
<dbReference type="CDD" id="cd04041">
    <property type="entry name" value="C2A_fungal"/>
    <property type="match status" value="1"/>
</dbReference>
<keyword evidence="4 12" id="KW-0812">Transmembrane</keyword>
<dbReference type="InterPro" id="IPR037765">
    <property type="entry name" value="C2B_Tricalbin"/>
</dbReference>
<dbReference type="PROSITE" id="PS50004">
    <property type="entry name" value="C2"/>
    <property type="match status" value="2"/>
</dbReference>
<dbReference type="SUPFAM" id="SSF49562">
    <property type="entry name" value="C2 domain (Calcium/lipid-binding domain, CaLB)"/>
    <property type="match status" value="2"/>
</dbReference>
<evidence type="ECO:0000256" key="10">
    <source>
        <dbReference type="ARBA" id="ARBA00023136"/>
    </source>
</evidence>
<keyword evidence="8" id="KW-0445">Lipid transport</keyword>
<feature type="transmembrane region" description="Helical" evidence="12">
    <location>
        <begin position="447"/>
        <end position="467"/>
    </location>
</feature>
<accession>A0A3N4LDS3</accession>
<evidence type="ECO:0000259" key="13">
    <source>
        <dbReference type="PROSITE" id="PS50004"/>
    </source>
</evidence>
<dbReference type="Pfam" id="PF25669">
    <property type="entry name" value="SMP_MUG190-like"/>
    <property type="match status" value="1"/>
</dbReference>
<keyword evidence="6" id="KW-0256">Endoplasmic reticulum</keyword>
<dbReference type="InterPro" id="IPR057349">
    <property type="entry name" value="C2_Mug190_3rd"/>
</dbReference>
<feature type="domain" description="SMP-LTD" evidence="14">
    <location>
        <begin position="317"/>
        <end position="550"/>
    </location>
</feature>
<feature type="transmembrane region" description="Helical" evidence="12">
    <location>
        <begin position="265"/>
        <end position="289"/>
    </location>
</feature>
<evidence type="ECO:0000259" key="14">
    <source>
        <dbReference type="PROSITE" id="PS51847"/>
    </source>
</evidence>
<feature type="region of interest" description="Disordered" evidence="11">
    <location>
        <begin position="1"/>
        <end position="102"/>
    </location>
</feature>
<dbReference type="Proteomes" id="UP000267821">
    <property type="component" value="Unassembled WGS sequence"/>
</dbReference>
<keyword evidence="3" id="KW-0597">Phosphoprotein</keyword>
<dbReference type="Gene3D" id="2.60.40.150">
    <property type="entry name" value="C2 domain"/>
    <property type="match status" value="2"/>
</dbReference>
<dbReference type="InParanoid" id="A0A3N4LDS3"/>
<evidence type="ECO:0000256" key="8">
    <source>
        <dbReference type="ARBA" id="ARBA00023055"/>
    </source>
</evidence>
<evidence type="ECO:0000256" key="7">
    <source>
        <dbReference type="ARBA" id="ARBA00022989"/>
    </source>
</evidence>
<evidence type="ECO:0000313" key="16">
    <source>
        <dbReference type="Proteomes" id="UP000267821"/>
    </source>
</evidence>
<keyword evidence="10 12" id="KW-0472">Membrane</keyword>
<dbReference type="PANTHER" id="PTHR47348:SF3">
    <property type="entry name" value="MEIOTICALLY UP-REGULATED GENE 190 PROTEIN"/>
    <property type="match status" value="1"/>
</dbReference>
<evidence type="ECO:0000256" key="1">
    <source>
        <dbReference type="ARBA" id="ARBA00004586"/>
    </source>
</evidence>
<dbReference type="InterPro" id="IPR037767">
    <property type="entry name" value="C2A_Mug190-like"/>
</dbReference>
<dbReference type="Pfam" id="PF00168">
    <property type="entry name" value="C2"/>
    <property type="match status" value="2"/>
</dbReference>
<dbReference type="STRING" id="1051890.A0A3N4LDS3"/>
<evidence type="ECO:0000256" key="3">
    <source>
        <dbReference type="ARBA" id="ARBA00022553"/>
    </source>
</evidence>
<keyword evidence="9" id="KW-0446">Lipid-binding</keyword>
<dbReference type="GO" id="GO:0061817">
    <property type="term" value="P:endoplasmic reticulum-plasma membrane tethering"/>
    <property type="evidence" value="ECO:0007669"/>
    <property type="project" value="InterPro"/>
</dbReference>
<dbReference type="SMART" id="SM00239">
    <property type="entry name" value="C2"/>
    <property type="match status" value="2"/>
</dbReference>
<sequence length="1314" mass="145879">MVDEGRSTYDCGEPQPPHTTYENYSGSHPIPTVQNYLKGLKERRAAEEQGAANEVTQPQKAEGIAQTELQVQEGNLDESREKRRKELGKNKAGPAGGRRKVYDPVTGNREVEIEDASKSFMKASEDSKLTVPKENIVTQRPTEEAFPAAFPNTNTIPPYKNNGATSSANEPFHTSPNQPLKEYAEVQDITAPPAPMAPHSTTDVPLRGGEKTNLLFHPTPTIALSAAPVIQALEGEAKHVCIATLIFTTMIPLFSWILHGFKGSFYATVHSLLASFTAGIIIACAIWVWTRSVLTQTRNIDWSAERQRGEIASANLIPESVEWLNTLVGVGWRLLNPDMFASVVDMLEDVMQASVPGVIENVRVVDMSQGATPLRLLSLRSLPDQHVGEDLKKGDLDTVKDKDQAEAERMGGEWYNLEASLAYHAEPTNEKAKGESGAMEKAKNMHLLVVFYVGIRGLFGVPIPIWVELKGLVVTARIRLQVTPDPPFLQQLTFTLMGVPQVEVGCLPMSRDQKGLNVLDLPLISNFVDSSIKVVASEYVAPKSMTIDLRKMLEGDDIKKETEALGVVMVRVRRADGLSRQDRSGGGADAYVTLGWSKFGKPMYSTRVIVGDLNPRWEEVGFLLVRPEHVQAEESLSVELWDSDRFTSDDILGKVEVPLRSLMQQPGKMHPQTTTKLSGLEHDSSMPGKLYWEVGYFVKTTKFRSALRTNGGNPRMVGPTMENHSELEDPKGSLDTKVEYGVMHTPPDPLWPSGILSIIVYQCVGLEVKSLKGTFSNNANKPGREWEPGMENVGELREEEGGSLPSSYATIILNDQLIYRTRTKAVSSKPIFNAGTERFIRDWRTTQVTVCLRDSRLREHDPILGVTPIKISELLQTTSQVTRWFPLDAGLGFGRVRIGILFRSIEMTLPRELSGWDVGRIEFCDNDITVYKSVEEPGASASNTQLTLGKIRLRTGGSVAKLSAKGGVTTEQCLKWTIHSGNARLRLPVKHRYMSPLVIEFPTTAGGGLQLPTKSHKAKRKAYGVLWLDNLVDHEPKLIRLPIYLTDNPARFTQNYIATNFTDGYAGKPADAPENLELSQIGWAQFRIIYVPGMCKEHSRFATTNDERELFEAWEACYAEGIRGGNGEEGRLYEGEHGQSGVQIREDIASTERMGGVTSMSEEEKQLTDKYGVEWAGIVERAEREFGIDTEIGHGGVRRDSGYSHGTAEAASYDVPTESNSTDSQSEEENDPKQPTSNSSNETAQSNHSSKNPIVALKRYRANQKDMHRRHQGLMQWKPVRGLVFAKDEVGMGMRKVKNRMKWKGREPEVETEV</sequence>
<evidence type="ECO:0000256" key="6">
    <source>
        <dbReference type="ARBA" id="ARBA00022824"/>
    </source>
</evidence>
<feature type="compositionally biased region" description="Polar residues" evidence="11">
    <location>
        <begin position="1233"/>
        <end position="1252"/>
    </location>
</feature>
<keyword evidence="2" id="KW-0813">Transport</keyword>
<dbReference type="CDD" id="cd21676">
    <property type="entry name" value="SMP_Mug190"/>
    <property type="match status" value="1"/>
</dbReference>
<dbReference type="GO" id="GO:0008289">
    <property type="term" value="F:lipid binding"/>
    <property type="evidence" value="ECO:0007669"/>
    <property type="project" value="UniProtKB-KW"/>
</dbReference>
<dbReference type="PROSITE" id="PS51847">
    <property type="entry name" value="SMP"/>
    <property type="match status" value="1"/>
</dbReference>
<dbReference type="InterPro" id="IPR000008">
    <property type="entry name" value="C2_dom"/>
</dbReference>
<name>A0A3N4LDS3_9PEZI</name>
<evidence type="ECO:0000256" key="9">
    <source>
        <dbReference type="ARBA" id="ARBA00023121"/>
    </source>
</evidence>
<keyword evidence="5" id="KW-0677">Repeat</keyword>
<comment type="subcellular location">
    <subcellularLocation>
        <location evidence="1">Endoplasmic reticulum membrane</location>
    </subcellularLocation>
</comment>
<dbReference type="Pfam" id="PF25331">
    <property type="entry name" value="C2_Mug190_3rd"/>
    <property type="match status" value="1"/>
</dbReference>
<reference evidence="15 16" key="1">
    <citation type="journal article" date="2018" name="Nat. Ecol. Evol.">
        <title>Pezizomycetes genomes reveal the molecular basis of ectomycorrhizal truffle lifestyle.</title>
        <authorList>
            <person name="Murat C."/>
            <person name="Payen T."/>
            <person name="Noel B."/>
            <person name="Kuo A."/>
            <person name="Morin E."/>
            <person name="Chen J."/>
            <person name="Kohler A."/>
            <person name="Krizsan K."/>
            <person name="Balestrini R."/>
            <person name="Da Silva C."/>
            <person name="Montanini B."/>
            <person name="Hainaut M."/>
            <person name="Levati E."/>
            <person name="Barry K.W."/>
            <person name="Belfiori B."/>
            <person name="Cichocki N."/>
            <person name="Clum A."/>
            <person name="Dockter R.B."/>
            <person name="Fauchery L."/>
            <person name="Guy J."/>
            <person name="Iotti M."/>
            <person name="Le Tacon F."/>
            <person name="Lindquist E.A."/>
            <person name="Lipzen A."/>
            <person name="Malagnac F."/>
            <person name="Mello A."/>
            <person name="Molinier V."/>
            <person name="Miyauchi S."/>
            <person name="Poulain J."/>
            <person name="Riccioni C."/>
            <person name="Rubini A."/>
            <person name="Sitrit Y."/>
            <person name="Splivallo R."/>
            <person name="Traeger S."/>
            <person name="Wang M."/>
            <person name="Zifcakova L."/>
            <person name="Wipf D."/>
            <person name="Zambonelli A."/>
            <person name="Paolocci F."/>
            <person name="Nowrousian M."/>
            <person name="Ottonello S."/>
            <person name="Baldrian P."/>
            <person name="Spatafora J.W."/>
            <person name="Henrissat B."/>
            <person name="Nagy L.G."/>
            <person name="Aury J.M."/>
            <person name="Wincker P."/>
            <person name="Grigoriev I.V."/>
            <person name="Bonfante P."/>
            <person name="Martin F.M."/>
        </authorList>
    </citation>
    <scope>NUCLEOTIDE SEQUENCE [LARGE SCALE GENOMIC DNA]</scope>
    <source>
        <strain evidence="15 16">ATCC MYA-4762</strain>
    </source>
</reference>
<feature type="region of interest" description="Disordered" evidence="11">
    <location>
        <begin position="709"/>
        <end position="731"/>
    </location>
</feature>
<evidence type="ECO:0000256" key="5">
    <source>
        <dbReference type="ARBA" id="ARBA00022737"/>
    </source>
</evidence>
<dbReference type="InterPro" id="IPR031468">
    <property type="entry name" value="SMP_LBD"/>
</dbReference>
<evidence type="ECO:0008006" key="17">
    <source>
        <dbReference type="Google" id="ProtNLM"/>
    </source>
</evidence>
<proteinExistence type="predicted"/>
<keyword evidence="7 12" id="KW-1133">Transmembrane helix</keyword>
<dbReference type="OrthoDB" id="419768at2759"/>
<evidence type="ECO:0000256" key="4">
    <source>
        <dbReference type="ARBA" id="ARBA00022692"/>
    </source>
</evidence>
<dbReference type="CDD" id="cd04052">
    <property type="entry name" value="C2B_Tricalbin-like"/>
    <property type="match status" value="1"/>
</dbReference>
<dbReference type="PANTHER" id="PTHR47348">
    <property type="entry name" value="MEIOTICALLY UP-REGULATED GENE 190 PROTEIN"/>
    <property type="match status" value="1"/>
</dbReference>
<feature type="domain" description="C2" evidence="13">
    <location>
        <begin position="730"/>
        <end position="885"/>
    </location>
</feature>
<dbReference type="GO" id="GO:0005789">
    <property type="term" value="C:endoplasmic reticulum membrane"/>
    <property type="evidence" value="ECO:0007669"/>
    <property type="project" value="UniProtKB-SubCell"/>
</dbReference>
<dbReference type="GO" id="GO:0006869">
    <property type="term" value="P:lipid transport"/>
    <property type="evidence" value="ECO:0007669"/>
    <property type="project" value="UniProtKB-KW"/>
</dbReference>
<dbReference type="InterPro" id="IPR035892">
    <property type="entry name" value="C2_domain_sf"/>
</dbReference>
<organism evidence="15 16">
    <name type="scientific">Terfezia boudieri ATCC MYA-4762</name>
    <dbReference type="NCBI Taxonomy" id="1051890"/>
    <lineage>
        <taxon>Eukaryota</taxon>
        <taxon>Fungi</taxon>
        <taxon>Dikarya</taxon>
        <taxon>Ascomycota</taxon>
        <taxon>Pezizomycotina</taxon>
        <taxon>Pezizomycetes</taxon>
        <taxon>Pezizales</taxon>
        <taxon>Pezizaceae</taxon>
        <taxon>Terfezia</taxon>
    </lineage>
</organism>
<feature type="transmembrane region" description="Helical" evidence="12">
    <location>
        <begin position="240"/>
        <end position="259"/>
    </location>
</feature>
<feature type="domain" description="C2" evidence="13">
    <location>
        <begin position="548"/>
        <end position="674"/>
    </location>
</feature>